<name>A0AC35UF69_9BILA</name>
<organism evidence="1 2">
    <name type="scientific">Rhabditophanes sp. KR3021</name>
    <dbReference type="NCBI Taxonomy" id="114890"/>
    <lineage>
        <taxon>Eukaryota</taxon>
        <taxon>Metazoa</taxon>
        <taxon>Ecdysozoa</taxon>
        <taxon>Nematoda</taxon>
        <taxon>Chromadorea</taxon>
        <taxon>Rhabditida</taxon>
        <taxon>Tylenchina</taxon>
        <taxon>Panagrolaimomorpha</taxon>
        <taxon>Strongyloidoidea</taxon>
        <taxon>Alloionematidae</taxon>
        <taxon>Rhabditophanes</taxon>
    </lineage>
</organism>
<dbReference type="WBParaSite" id="RSKR_0001089000.1">
    <property type="protein sequence ID" value="RSKR_0001089000.1"/>
    <property type="gene ID" value="RSKR_0001089000"/>
</dbReference>
<evidence type="ECO:0000313" key="1">
    <source>
        <dbReference type="Proteomes" id="UP000095286"/>
    </source>
</evidence>
<evidence type="ECO:0000313" key="2">
    <source>
        <dbReference type="WBParaSite" id="RSKR_0001089000.1"/>
    </source>
</evidence>
<proteinExistence type="predicted"/>
<dbReference type="Proteomes" id="UP000095286">
    <property type="component" value="Unplaced"/>
</dbReference>
<protein>
    <submittedName>
        <fullName evidence="2">SKICH domain-containing protein</fullName>
    </submittedName>
</protein>
<reference evidence="2" key="1">
    <citation type="submission" date="2016-11" db="UniProtKB">
        <authorList>
            <consortium name="WormBaseParasite"/>
        </authorList>
    </citation>
    <scope>IDENTIFICATION</scope>
    <source>
        <strain evidence="2">KR3021</strain>
    </source>
</reference>
<sequence length="88" mass="9977">MNATPLSISFKQKGSEDCFVVKTNQMKPSTWNDVITTDRSFEWSSGEYSVLIQYYGPGQLNGRCFMLRSTTQSKLTIAPLNAKEGFLW</sequence>
<accession>A0AC35UF69</accession>